<reference evidence="2" key="1">
    <citation type="submission" date="2020-04" db="EMBL/GenBank/DDBJ databases">
        <authorList>
            <person name="Alioto T."/>
            <person name="Alioto T."/>
            <person name="Gomez Garrido J."/>
        </authorList>
    </citation>
    <scope>NUCLEOTIDE SEQUENCE</scope>
    <source>
        <strain evidence="2">A484AB</strain>
    </source>
</reference>
<comment type="caution">
    <text evidence="2">The sequence shown here is derived from an EMBL/GenBank/DDBJ whole genome shotgun (WGS) entry which is preliminary data.</text>
</comment>
<accession>A0A6S7L4M8</accession>
<dbReference type="Proteomes" id="UP001152795">
    <property type="component" value="Unassembled WGS sequence"/>
</dbReference>
<evidence type="ECO:0000313" key="3">
    <source>
        <dbReference type="Proteomes" id="UP001152795"/>
    </source>
</evidence>
<feature type="region of interest" description="Disordered" evidence="1">
    <location>
        <begin position="26"/>
        <end position="93"/>
    </location>
</feature>
<sequence>MRASSALDQSLLDALANMRGEEAETAQTRLKKKRLDFQPGKSISKNLSTESDESDEESEEDSKTEEESESQPGTDEETLLQGECDTDTPSTSTLLSQKEKLLQTLSEVNKLLDDDMKGRLYAVYYGQKYYWGKNQLCFVDDQDEDAKSVEFYSFLRYRGDSCWDFPKKSDVEIVEAKYIFCGSYSSETTIAEK</sequence>
<keyword evidence="3" id="KW-1185">Reference proteome</keyword>
<proteinExistence type="predicted"/>
<dbReference type="EMBL" id="CACRXK020014789">
    <property type="protein sequence ID" value="CAB4027419.1"/>
    <property type="molecule type" value="Genomic_DNA"/>
</dbReference>
<organism evidence="2 3">
    <name type="scientific">Paramuricea clavata</name>
    <name type="common">Red gorgonian</name>
    <name type="synonym">Violescent sea-whip</name>
    <dbReference type="NCBI Taxonomy" id="317549"/>
    <lineage>
        <taxon>Eukaryota</taxon>
        <taxon>Metazoa</taxon>
        <taxon>Cnidaria</taxon>
        <taxon>Anthozoa</taxon>
        <taxon>Octocorallia</taxon>
        <taxon>Malacalcyonacea</taxon>
        <taxon>Plexauridae</taxon>
        <taxon>Paramuricea</taxon>
    </lineage>
</organism>
<feature type="non-terminal residue" evidence="2">
    <location>
        <position position="193"/>
    </location>
</feature>
<name>A0A6S7L4M8_PARCT</name>
<protein>
    <submittedName>
        <fullName evidence="2">Uncharacterized protein</fullName>
    </submittedName>
</protein>
<gene>
    <name evidence="2" type="ORF">PACLA_8A025174</name>
</gene>
<evidence type="ECO:0000313" key="2">
    <source>
        <dbReference type="EMBL" id="CAB4027419.1"/>
    </source>
</evidence>
<feature type="compositionally biased region" description="Acidic residues" evidence="1">
    <location>
        <begin position="50"/>
        <end position="78"/>
    </location>
</feature>
<dbReference type="AlphaFoldDB" id="A0A6S7L4M8"/>
<evidence type="ECO:0000256" key="1">
    <source>
        <dbReference type="SAM" id="MobiDB-lite"/>
    </source>
</evidence>